<evidence type="ECO:0000256" key="9">
    <source>
        <dbReference type="ARBA" id="ARBA00023012"/>
    </source>
</evidence>
<dbReference type="InterPro" id="IPR000014">
    <property type="entry name" value="PAS"/>
</dbReference>
<keyword evidence="4 10" id="KW-0597">Phosphoprotein</keyword>
<evidence type="ECO:0000256" key="7">
    <source>
        <dbReference type="ARBA" id="ARBA00022777"/>
    </source>
</evidence>
<evidence type="ECO:0000256" key="1">
    <source>
        <dbReference type="ARBA" id="ARBA00000085"/>
    </source>
</evidence>
<dbReference type="InterPro" id="IPR011006">
    <property type="entry name" value="CheY-like_superfamily"/>
</dbReference>
<feature type="modified residue" description="4-aspartylphosphate" evidence="10">
    <location>
        <position position="617"/>
    </location>
</feature>
<dbReference type="EC" id="2.7.13.3" evidence="3"/>
<evidence type="ECO:0000313" key="14">
    <source>
        <dbReference type="Proteomes" id="UP000585638"/>
    </source>
</evidence>
<evidence type="ECO:0000256" key="6">
    <source>
        <dbReference type="ARBA" id="ARBA00022741"/>
    </source>
</evidence>
<evidence type="ECO:0000256" key="8">
    <source>
        <dbReference type="ARBA" id="ARBA00022840"/>
    </source>
</evidence>
<reference evidence="13 14" key="1">
    <citation type="submission" date="2020-08" db="EMBL/GenBank/DDBJ databases">
        <title>Sequencing the genomes of 1000 actinobacteria strains.</title>
        <authorList>
            <person name="Klenk H.-P."/>
        </authorList>
    </citation>
    <scope>NUCLEOTIDE SEQUENCE [LARGE SCALE GENOMIC DNA]</scope>
    <source>
        <strain evidence="13 14">DSM 43851</strain>
    </source>
</reference>
<evidence type="ECO:0000256" key="4">
    <source>
        <dbReference type="ARBA" id="ARBA00022553"/>
    </source>
</evidence>
<comment type="subcellular location">
    <subcellularLocation>
        <location evidence="2">Cell membrane</location>
    </subcellularLocation>
</comment>
<dbReference type="Pfam" id="PF08447">
    <property type="entry name" value="PAS_3"/>
    <property type="match status" value="1"/>
</dbReference>
<dbReference type="EMBL" id="JACHIR010000002">
    <property type="protein sequence ID" value="MBB5897137.1"/>
    <property type="molecule type" value="Genomic_DNA"/>
</dbReference>
<dbReference type="PROSITE" id="PS50109">
    <property type="entry name" value="HIS_KIN"/>
    <property type="match status" value="1"/>
</dbReference>
<accession>A0A7W9KR04</accession>
<dbReference type="InterPro" id="IPR036457">
    <property type="entry name" value="PPM-type-like_dom_sf"/>
</dbReference>
<comment type="caution">
    <text evidence="13">The sequence shown here is derived from an EMBL/GenBank/DDBJ whole genome shotgun (WGS) entry which is preliminary data.</text>
</comment>
<dbReference type="InterPro" id="IPR001932">
    <property type="entry name" value="PPM-type_phosphatase-like_dom"/>
</dbReference>
<dbReference type="InterPro" id="IPR001789">
    <property type="entry name" value="Sig_transdc_resp-reg_receiver"/>
</dbReference>
<dbReference type="InterPro" id="IPR029016">
    <property type="entry name" value="GAF-like_dom_sf"/>
</dbReference>
<keyword evidence="9" id="KW-0902">Two-component regulatory system</keyword>
<dbReference type="GO" id="GO:0005886">
    <property type="term" value="C:plasma membrane"/>
    <property type="evidence" value="ECO:0007669"/>
    <property type="project" value="UniProtKB-SubCell"/>
</dbReference>
<dbReference type="Pfam" id="PF02518">
    <property type="entry name" value="HATPase_c"/>
    <property type="match status" value="1"/>
</dbReference>
<dbReference type="RefSeq" id="WP_184869596.1">
    <property type="nucleotide sequence ID" value="NZ_BAAAWY010000106.1"/>
</dbReference>
<dbReference type="PROSITE" id="PS50110">
    <property type="entry name" value="RESPONSE_REGULATORY"/>
    <property type="match status" value="1"/>
</dbReference>
<dbReference type="Proteomes" id="UP000585638">
    <property type="component" value="Unassembled WGS sequence"/>
</dbReference>
<dbReference type="FunFam" id="3.30.565.10:FF:000037">
    <property type="entry name" value="Hybrid sensor histidine kinase/response regulator"/>
    <property type="match status" value="1"/>
</dbReference>
<dbReference type="InterPro" id="IPR003594">
    <property type="entry name" value="HATPase_dom"/>
</dbReference>
<dbReference type="CDD" id="cd00130">
    <property type="entry name" value="PAS"/>
    <property type="match status" value="1"/>
</dbReference>
<dbReference type="InterPro" id="IPR003018">
    <property type="entry name" value="GAF"/>
</dbReference>
<evidence type="ECO:0000256" key="10">
    <source>
        <dbReference type="PROSITE-ProRule" id="PRU00169"/>
    </source>
</evidence>
<keyword evidence="7" id="KW-0418">Kinase</keyword>
<dbReference type="InterPro" id="IPR036097">
    <property type="entry name" value="HisK_dim/P_sf"/>
</dbReference>
<dbReference type="SUPFAM" id="SSF55874">
    <property type="entry name" value="ATPase domain of HSP90 chaperone/DNA topoisomerase II/histidine kinase"/>
    <property type="match status" value="2"/>
</dbReference>
<keyword evidence="6" id="KW-0547">Nucleotide-binding</keyword>
<dbReference type="SUPFAM" id="SSF47384">
    <property type="entry name" value="Homodimeric domain of signal transducing histidine kinase"/>
    <property type="match status" value="1"/>
</dbReference>
<dbReference type="CDD" id="cd17574">
    <property type="entry name" value="REC_OmpR"/>
    <property type="match status" value="1"/>
</dbReference>
<evidence type="ECO:0000313" key="13">
    <source>
        <dbReference type="EMBL" id="MBB5897137.1"/>
    </source>
</evidence>
<dbReference type="Pfam" id="PF00072">
    <property type="entry name" value="Response_reg"/>
    <property type="match status" value="1"/>
</dbReference>
<sequence length="1480" mass="160899">MSDVFPGSSEMAARMRAYDWSMSTLGAPEGWPEAMRAAVRICLTSRFPMILWWGRELRVFYNDPYRELLGSKHPALAKPGREVWSEIWHIVGPMLEGVLATGEATWSDDMLLPMNRHGYWEETYHTYSYSPVIDDEGAIVGVFTPVTETTGRVVGTRRMAALQDLGAQAGATTVDEACRRIAEWADRHGPDLPYVSVHLDGPVDDRWPLAEVMRTGEPVVVTNVSGLPNGGWATPPTEAMVLPLRSDAGDKPLGAVVLAASAGRALDEDYRAFLRLIADQIAALVNGAKAYQAQQRRAEELAALDRSKTVFFSNISHEFRTPLTLITGPLRELREHAPPEIDEQLSMIERNAMRLGKLVNALLDFSRIEAGRVQAHYEPVDLAVLTAELASVFRAAMEKAGLALEVDCPALGRPVHVDREMWEKVILNLLSNAFKFTLDGSVTVTLRPDGDHVVLRVRDTGVGIPAHEMPRLFERFHRIEQPRARSTEGSGIGLALVRELVRLHGGDIFAESVDGEGTCFTVRIPFGEGLAVETRAEPAPVSTPYVEEALRWLPPDVPSGGPFDRGPGYVLVADDNADMRDYLSRLLGVRHTVRTVGDGAHALELVRSDPPDLLISDVMMPVLDGISLVRELRADPRTARLPVLLLSARAGQEAAAEGLRAGADDYLVKPFAAGELLARVNTHVRLGRVRRQGEERFRTMADVAPALIWASDRTGKRVLANRGWSEFTGTAGLADEWRAALHPDDRDRYLATFERATRDGQPFDIEYRLRRADGAYHWMVEHAVPIGSGSEFGGHVASCVDVNERYRESERQRLLALVGTALDAESGVRQRLDRLIGVLIDSRLADGCAVTRVTDTGLPVTMAEAGESITPTMTVVAKPTLISDTEIALPLCARGEVLAVLTMRRSRDESAYCERDLELASQIADRAGIALDNALLLAEEQATARRLTLLQQATADFSAATSPQRVAETAATHGRRLFLDHEFVVFELRDPHRLQPLIVAGQRHGLERLDLREHSPVADAVGSLSPLWLDRVDDWRDEYPDFVDRARTIGFRSGAVIPLLANGTCIGVLALGSRHEFPLGAGDKRAALALAEQCAQALDRARLYQAEHEIAETLQRSLLPARLPQLDRLALAARYLAGAAFSQAGGDWYDVLPLDDGRVALIVGDVVGQGPRAAAAMGQLRSTLAAYLLEGHPPASALARLDEFAARIPDALASTAVCVVIDCAAGELRWASAGHLPPLVITDGCGEFLSGARGPVLGLGTGMEFTEARCALSPRASIVLYTDGLVERRDADLDSDLERLAATAADLPPEELAVWLVDHLLTDEGPGDDVALVVARLVPEPLRGTLPARPDQLSVARRDITEWANRSGLPQALTDDLLLVIGEATANSVEHAYRDRPAGDFSYELRCTPDGAVTGVVTDGGSWRPVPTDNGTRGRGLAMIKAASVRSEVRGSEAGTRVEFTLPPAVAASDTRGYGRGHGQ</sequence>
<dbReference type="PRINTS" id="PR00344">
    <property type="entry name" value="BCTRLSENSOR"/>
</dbReference>
<dbReference type="CDD" id="cd00082">
    <property type="entry name" value="HisKA"/>
    <property type="match status" value="1"/>
</dbReference>
<dbReference type="Gene3D" id="3.30.450.20">
    <property type="entry name" value="PAS domain"/>
    <property type="match status" value="2"/>
</dbReference>
<feature type="domain" description="Response regulatory" evidence="12">
    <location>
        <begin position="569"/>
        <end position="684"/>
    </location>
</feature>
<dbReference type="SMART" id="SM00331">
    <property type="entry name" value="PP2C_SIG"/>
    <property type="match status" value="1"/>
</dbReference>
<dbReference type="InterPro" id="IPR005467">
    <property type="entry name" value="His_kinase_dom"/>
</dbReference>
<dbReference type="GO" id="GO:0005524">
    <property type="term" value="F:ATP binding"/>
    <property type="evidence" value="ECO:0007669"/>
    <property type="project" value="UniProtKB-KW"/>
</dbReference>
<evidence type="ECO:0000259" key="12">
    <source>
        <dbReference type="PROSITE" id="PS50110"/>
    </source>
</evidence>
<dbReference type="SMART" id="SM00448">
    <property type="entry name" value="REC"/>
    <property type="match status" value="1"/>
</dbReference>
<dbReference type="SUPFAM" id="SSF52172">
    <property type="entry name" value="CheY-like"/>
    <property type="match status" value="1"/>
</dbReference>
<proteinExistence type="predicted"/>
<dbReference type="SMART" id="SM00387">
    <property type="entry name" value="HATPase_c"/>
    <property type="match status" value="1"/>
</dbReference>
<gene>
    <name evidence="13" type="ORF">BJ998_008396</name>
</gene>
<evidence type="ECO:0000256" key="3">
    <source>
        <dbReference type="ARBA" id="ARBA00012438"/>
    </source>
</evidence>
<organism evidence="13 14">
    <name type="scientific">Kutzneria kofuensis</name>
    <dbReference type="NCBI Taxonomy" id="103725"/>
    <lineage>
        <taxon>Bacteria</taxon>
        <taxon>Bacillati</taxon>
        <taxon>Actinomycetota</taxon>
        <taxon>Actinomycetes</taxon>
        <taxon>Pseudonocardiales</taxon>
        <taxon>Pseudonocardiaceae</taxon>
        <taxon>Kutzneria</taxon>
    </lineage>
</organism>
<dbReference type="PANTHER" id="PTHR43547:SF2">
    <property type="entry name" value="HYBRID SIGNAL TRANSDUCTION HISTIDINE KINASE C"/>
    <property type="match status" value="1"/>
</dbReference>
<dbReference type="PANTHER" id="PTHR43547">
    <property type="entry name" value="TWO-COMPONENT HISTIDINE KINASE"/>
    <property type="match status" value="1"/>
</dbReference>
<name>A0A7W9KR04_9PSEU</name>
<evidence type="ECO:0000259" key="11">
    <source>
        <dbReference type="PROSITE" id="PS50109"/>
    </source>
</evidence>
<keyword evidence="14" id="KW-1185">Reference proteome</keyword>
<protein>
    <recommendedName>
        <fullName evidence="3">histidine kinase</fullName>
        <ecNumber evidence="3">2.7.13.3</ecNumber>
    </recommendedName>
</protein>
<keyword evidence="8" id="KW-0067">ATP-binding</keyword>
<dbReference type="Gene3D" id="3.60.40.10">
    <property type="entry name" value="PPM-type phosphatase domain"/>
    <property type="match status" value="1"/>
</dbReference>
<comment type="catalytic activity">
    <reaction evidence="1">
        <text>ATP + protein L-histidine = ADP + protein N-phospho-L-histidine.</text>
        <dbReference type="EC" id="2.7.13.3"/>
    </reaction>
</comment>
<dbReference type="Gene3D" id="3.40.50.2300">
    <property type="match status" value="1"/>
</dbReference>
<dbReference type="Gene3D" id="3.30.565.10">
    <property type="entry name" value="Histidine kinase-like ATPase, C-terminal domain"/>
    <property type="match status" value="2"/>
</dbReference>
<dbReference type="Pfam" id="PF13581">
    <property type="entry name" value="HATPase_c_2"/>
    <property type="match status" value="1"/>
</dbReference>
<dbReference type="SMART" id="SM00065">
    <property type="entry name" value="GAF"/>
    <property type="match status" value="3"/>
</dbReference>
<dbReference type="SMART" id="SM00388">
    <property type="entry name" value="HisKA"/>
    <property type="match status" value="1"/>
</dbReference>
<dbReference type="InterPro" id="IPR035965">
    <property type="entry name" value="PAS-like_dom_sf"/>
</dbReference>
<evidence type="ECO:0000256" key="2">
    <source>
        <dbReference type="ARBA" id="ARBA00004236"/>
    </source>
</evidence>
<dbReference type="InterPro" id="IPR004358">
    <property type="entry name" value="Sig_transdc_His_kin-like_C"/>
</dbReference>
<dbReference type="CDD" id="cd16936">
    <property type="entry name" value="HATPase_RsbW-like"/>
    <property type="match status" value="1"/>
</dbReference>
<dbReference type="SUPFAM" id="SSF81606">
    <property type="entry name" value="PP2C-like"/>
    <property type="match status" value="1"/>
</dbReference>
<keyword evidence="5" id="KW-0808">Transferase</keyword>
<dbReference type="SUPFAM" id="SSF55785">
    <property type="entry name" value="PYP-like sensor domain (PAS domain)"/>
    <property type="match status" value="1"/>
</dbReference>
<dbReference type="SUPFAM" id="SSF55781">
    <property type="entry name" value="GAF domain-like"/>
    <property type="match status" value="3"/>
</dbReference>
<dbReference type="NCBIfam" id="TIGR00229">
    <property type="entry name" value="sensory_box"/>
    <property type="match status" value="1"/>
</dbReference>
<dbReference type="Pfam" id="PF00512">
    <property type="entry name" value="HisKA"/>
    <property type="match status" value="1"/>
</dbReference>
<evidence type="ECO:0000256" key="5">
    <source>
        <dbReference type="ARBA" id="ARBA00022679"/>
    </source>
</evidence>
<feature type="domain" description="Histidine kinase" evidence="11">
    <location>
        <begin position="314"/>
        <end position="528"/>
    </location>
</feature>
<dbReference type="CDD" id="cd16922">
    <property type="entry name" value="HATPase_EvgS-ArcB-TorS-like"/>
    <property type="match status" value="1"/>
</dbReference>
<dbReference type="InterPro" id="IPR036890">
    <property type="entry name" value="HATPase_C_sf"/>
</dbReference>
<dbReference type="GO" id="GO:0000155">
    <property type="term" value="F:phosphorelay sensor kinase activity"/>
    <property type="evidence" value="ECO:0007669"/>
    <property type="project" value="InterPro"/>
</dbReference>
<dbReference type="Gene3D" id="3.30.450.40">
    <property type="match status" value="3"/>
</dbReference>
<dbReference type="InterPro" id="IPR013655">
    <property type="entry name" value="PAS_fold_3"/>
</dbReference>
<dbReference type="Gene3D" id="1.10.287.130">
    <property type="match status" value="1"/>
</dbReference>
<dbReference type="Pfam" id="PF07228">
    <property type="entry name" value="SpoIIE"/>
    <property type="match status" value="1"/>
</dbReference>
<dbReference type="Pfam" id="PF13185">
    <property type="entry name" value="GAF_2"/>
    <property type="match status" value="2"/>
</dbReference>
<dbReference type="InterPro" id="IPR003661">
    <property type="entry name" value="HisK_dim/P_dom"/>
</dbReference>
<dbReference type="FunFam" id="1.10.287.130:FF:000045">
    <property type="entry name" value="Two-component system sensor histidine kinase/response regulator"/>
    <property type="match status" value="1"/>
</dbReference>